<gene>
    <name evidence="2" type="ORF">OVA965_LOCUS34682</name>
    <name evidence="3" type="ORF">TMI583_LOCUS35615</name>
</gene>
<name>A0A8S2FFF4_9BILA</name>
<organism evidence="2 4">
    <name type="scientific">Didymodactylos carnosus</name>
    <dbReference type="NCBI Taxonomy" id="1234261"/>
    <lineage>
        <taxon>Eukaryota</taxon>
        <taxon>Metazoa</taxon>
        <taxon>Spiralia</taxon>
        <taxon>Gnathifera</taxon>
        <taxon>Rotifera</taxon>
        <taxon>Eurotatoria</taxon>
        <taxon>Bdelloidea</taxon>
        <taxon>Philodinida</taxon>
        <taxon>Philodinidae</taxon>
        <taxon>Didymodactylos</taxon>
    </lineage>
</organism>
<dbReference type="AlphaFoldDB" id="A0A8S2FFF4"/>
<evidence type="ECO:0000313" key="2">
    <source>
        <dbReference type="EMBL" id="CAF1447318.1"/>
    </source>
</evidence>
<dbReference type="EMBL" id="CAJOBA010051232">
    <property type="protein sequence ID" value="CAF4242558.1"/>
    <property type="molecule type" value="Genomic_DNA"/>
</dbReference>
<feature type="region of interest" description="Disordered" evidence="1">
    <location>
        <begin position="84"/>
        <end position="105"/>
    </location>
</feature>
<evidence type="ECO:0000313" key="4">
    <source>
        <dbReference type="Proteomes" id="UP000677228"/>
    </source>
</evidence>
<comment type="caution">
    <text evidence="2">The sequence shown here is derived from an EMBL/GenBank/DDBJ whole genome shotgun (WGS) entry which is preliminary data.</text>
</comment>
<feature type="compositionally biased region" description="Polar residues" evidence="1">
    <location>
        <begin position="84"/>
        <end position="96"/>
    </location>
</feature>
<accession>A0A8S2FFF4</accession>
<dbReference type="EMBL" id="CAJNOK010029409">
    <property type="protein sequence ID" value="CAF1447318.1"/>
    <property type="molecule type" value="Genomic_DNA"/>
</dbReference>
<reference evidence="2" key="1">
    <citation type="submission" date="2021-02" db="EMBL/GenBank/DDBJ databases">
        <authorList>
            <person name="Nowell W R."/>
        </authorList>
    </citation>
    <scope>NUCLEOTIDE SEQUENCE</scope>
</reference>
<sequence length="390" mass="45859">MLTEDPFSSRLYFKFFQLKGRHLIKDTQHRQENAVRLRFERIIELKQNSLKHQRLMSTKDLNQPESQSFQNIFIEDDTKEDSNYISSTSTNFSEQTLPDLADNSSLSSLNKRKTLRQQQQQQKKLQAFRYDRTQFRHMIDSSYKKDNLNSKGIDYLLSQKSFSNDNSDDTTDDDGEKVELPDIVRPTMATVTNSTDHLCIKSRSRQLQKFFRIIHSNVENRFDSRNVNSLPMGEDNVVKIKNKFEEIKLQEQKQTKKMNINNNLVKTSNITSKIRKKLQSAPSSSIIDVKSTKTDAQRHQFMMEKNNKNDNVDNIVERQSNMSFVHAVTSSKEIDDYLLVRKNILGIILKHLKEMPDTERHSKWTTFREIDEKFSESVLNVYPNFERIIL</sequence>
<dbReference type="Proteomes" id="UP000682733">
    <property type="component" value="Unassembled WGS sequence"/>
</dbReference>
<evidence type="ECO:0000313" key="3">
    <source>
        <dbReference type="EMBL" id="CAF4242558.1"/>
    </source>
</evidence>
<evidence type="ECO:0000256" key="1">
    <source>
        <dbReference type="SAM" id="MobiDB-lite"/>
    </source>
</evidence>
<protein>
    <submittedName>
        <fullName evidence="2">Uncharacterized protein</fullName>
    </submittedName>
</protein>
<proteinExistence type="predicted"/>
<dbReference type="Proteomes" id="UP000677228">
    <property type="component" value="Unassembled WGS sequence"/>
</dbReference>